<dbReference type="AlphaFoldDB" id="A0A7H0H4R7"/>
<evidence type="ECO:0000313" key="5">
    <source>
        <dbReference type="Proteomes" id="UP000516117"/>
    </source>
</evidence>
<evidence type="ECO:0000259" key="3">
    <source>
        <dbReference type="PROSITE" id="PS51900"/>
    </source>
</evidence>
<accession>A0A7H0H4R7</accession>
<evidence type="ECO:0000256" key="1">
    <source>
        <dbReference type="ARBA" id="ARBA00023125"/>
    </source>
</evidence>
<dbReference type="Proteomes" id="UP000516117">
    <property type="component" value="Chromosome"/>
</dbReference>
<keyword evidence="1 2" id="KW-0238">DNA-binding</keyword>
<dbReference type="InterPro" id="IPR044068">
    <property type="entry name" value="CB"/>
</dbReference>
<dbReference type="RefSeq" id="WP_187720663.1">
    <property type="nucleotide sequence ID" value="NZ_BAABBL010000035.1"/>
</dbReference>
<dbReference type="KEGG" id="tdf:H9L22_15320"/>
<dbReference type="PROSITE" id="PS51900">
    <property type="entry name" value="CB"/>
    <property type="match status" value="1"/>
</dbReference>
<proteinExistence type="predicted"/>
<name>A0A7H0H4R7_9ACTN</name>
<evidence type="ECO:0000313" key="4">
    <source>
        <dbReference type="EMBL" id="QNP55533.1"/>
    </source>
</evidence>
<sequence>MNDRSLVPVDASLDVSEAVFAQAARAPSTLRGYRSDWREFTTWCDLHGFSALPADDVAISRYISELAVAGAKVGTISRRLSSIKFAHKVRNQADPTQTARVLTVWEGVR</sequence>
<reference evidence="4 5" key="1">
    <citation type="submission" date="2020-08" db="EMBL/GenBank/DDBJ databases">
        <title>Genome sequence of Tessaracoccus defluvii JCM 17540T.</title>
        <authorList>
            <person name="Hyun D.-W."/>
            <person name="Bae J.-W."/>
        </authorList>
    </citation>
    <scope>NUCLEOTIDE SEQUENCE [LARGE SCALE GENOMIC DNA]</scope>
    <source>
        <strain evidence="4 5">JCM 17540</strain>
    </source>
</reference>
<gene>
    <name evidence="4" type="ORF">H9L22_15320</name>
</gene>
<dbReference type="InterPro" id="IPR004107">
    <property type="entry name" value="Integrase_SAM-like_N"/>
</dbReference>
<keyword evidence="5" id="KW-1185">Reference proteome</keyword>
<evidence type="ECO:0000256" key="2">
    <source>
        <dbReference type="PROSITE-ProRule" id="PRU01248"/>
    </source>
</evidence>
<dbReference type="InterPro" id="IPR010998">
    <property type="entry name" value="Integrase_recombinase_N"/>
</dbReference>
<dbReference type="GO" id="GO:0015074">
    <property type="term" value="P:DNA integration"/>
    <property type="evidence" value="ECO:0007669"/>
    <property type="project" value="InterPro"/>
</dbReference>
<dbReference type="EMBL" id="CP060789">
    <property type="protein sequence ID" value="QNP55533.1"/>
    <property type="molecule type" value="Genomic_DNA"/>
</dbReference>
<protein>
    <submittedName>
        <fullName evidence="4">Site-specific integrase</fullName>
    </submittedName>
</protein>
<dbReference type="Pfam" id="PF02899">
    <property type="entry name" value="Phage_int_SAM_1"/>
    <property type="match status" value="1"/>
</dbReference>
<organism evidence="4 5">
    <name type="scientific">Tessaracoccus defluvii</name>
    <dbReference type="NCBI Taxonomy" id="1285901"/>
    <lineage>
        <taxon>Bacteria</taxon>
        <taxon>Bacillati</taxon>
        <taxon>Actinomycetota</taxon>
        <taxon>Actinomycetes</taxon>
        <taxon>Propionibacteriales</taxon>
        <taxon>Propionibacteriaceae</taxon>
        <taxon>Tessaracoccus</taxon>
    </lineage>
</organism>
<feature type="domain" description="Core-binding (CB)" evidence="3">
    <location>
        <begin position="10"/>
        <end position="91"/>
    </location>
</feature>
<dbReference type="Gene3D" id="1.10.150.130">
    <property type="match status" value="1"/>
</dbReference>
<dbReference type="GO" id="GO:0003677">
    <property type="term" value="F:DNA binding"/>
    <property type="evidence" value="ECO:0007669"/>
    <property type="project" value="UniProtKB-UniRule"/>
</dbReference>
<dbReference type="SUPFAM" id="SSF47823">
    <property type="entry name" value="lambda integrase-like, N-terminal domain"/>
    <property type="match status" value="1"/>
</dbReference>